<evidence type="ECO:0000256" key="8">
    <source>
        <dbReference type="ARBA" id="ARBA00022771"/>
    </source>
</evidence>
<protein>
    <recommendedName>
        <fullName evidence="14">Toprim domain-containing protein</fullName>
    </recommendedName>
</protein>
<dbReference type="EMBL" id="UINC01004336">
    <property type="protein sequence ID" value="SVA13573.1"/>
    <property type="molecule type" value="Genomic_DNA"/>
</dbReference>
<evidence type="ECO:0000256" key="2">
    <source>
        <dbReference type="ARBA" id="ARBA00022478"/>
    </source>
</evidence>
<dbReference type="InterPro" id="IPR013264">
    <property type="entry name" value="DNAG_N"/>
</dbReference>
<organism evidence="15">
    <name type="scientific">marine metagenome</name>
    <dbReference type="NCBI Taxonomy" id="408172"/>
    <lineage>
        <taxon>unclassified sequences</taxon>
        <taxon>metagenomes</taxon>
        <taxon>ecological metagenomes</taxon>
    </lineage>
</organism>
<keyword evidence="9" id="KW-0862">Zinc</keyword>
<dbReference type="Gene3D" id="3.90.980.10">
    <property type="entry name" value="DNA primase, catalytic core, N-terminal domain"/>
    <property type="match status" value="1"/>
</dbReference>
<gene>
    <name evidence="15" type="ORF">METZ01_LOCUS66427</name>
</gene>
<dbReference type="InterPro" id="IPR034151">
    <property type="entry name" value="TOPRIM_DnaG_bac"/>
</dbReference>
<dbReference type="Gene3D" id="3.90.580.10">
    <property type="entry name" value="Zinc finger, CHC2-type domain"/>
    <property type="match status" value="1"/>
</dbReference>
<name>A0A381TI01_9ZZZZ</name>
<keyword evidence="11" id="KW-0238">DNA-binding</keyword>
<keyword evidence="2" id="KW-0240">DNA-directed RNA polymerase</keyword>
<dbReference type="InterPro" id="IPR002694">
    <property type="entry name" value="Znf_CHC2"/>
</dbReference>
<dbReference type="NCBIfam" id="TIGR01391">
    <property type="entry name" value="dnaG"/>
    <property type="match status" value="1"/>
</dbReference>
<evidence type="ECO:0000256" key="11">
    <source>
        <dbReference type="ARBA" id="ARBA00023125"/>
    </source>
</evidence>
<evidence type="ECO:0000259" key="14">
    <source>
        <dbReference type="PROSITE" id="PS50880"/>
    </source>
</evidence>
<keyword evidence="10" id="KW-0460">Magnesium</keyword>
<dbReference type="Gene3D" id="3.40.1360.10">
    <property type="match status" value="1"/>
</dbReference>
<dbReference type="Pfam" id="PF10410">
    <property type="entry name" value="DnaB_bind"/>
    <property type="match status" value="1"/>
</dbReference>
<dbReference type="HAMAP" id="MF_00974">
    <property type="entry name" value="DNA_primase_DnaG"/>
    <property type="match status" value="1"/>
</dbReference>
<evidence type="ECO:0000256" key="3">
    <source>
        <dbReference type="ARBA" id="ARBA00022515"/>
    </source>
</evidence>
<keyword evidence="5" id="KW-0548">Nucleotidyltransferase</keyword>
<dbReference type="InterPro" id="IPR030846">
    <property type="entry name" value="DnaG_bac"/>
</dbReference>
<dbReference type="InterPro" id="IPR019475">
    <property type="entry name" value="DNA_primase_DnaB-bd"/>
</dbReference>
<dbReference type="GO" id="GO:0000428">
    <property type="term" value="C:DNA-directed RNA polymerase complex"/>
    <property type="evidence" value="ECO:0007669"/>
    <property type="project" value="UniProtKB-KW"/>
</dbReference>
<dbReference type="GO" id="GO:0005737">
    <property type="term" value="C:cytoplasm"/>
    <property type="evidence" value="ECO:0007669"/>
    <property type="project" value="TreeGrafter"/>
</dbReference>
<dbReference type="GO" id="GO:0006269">
    <property type="term" value="P:DNA replication, synthesis of primer"/>
    <property type="evidence" value="ECO:0007669"/>
    <property type="project" value="UniProtKB-KW"/>
</dbReference>
<dbReference type="InterPro" id="IPR006171">
    <property type="entry name" value="TOPRIM_dom"/>
</dbReference>
<evidence type="ECO:0000256" key="1">
    <source>
        <dbReference type="ARBA" id="ARBA00001947"/>
    </source>
</evidence>
<evidence type="ECO:0000256" key="4">
    <source>
        <dbReference type="ARBA" id="ARBA00022679"/>
    </source>
</evidence>
<keyword evidence="4" id="KW-0808">Transferase</keyword>
<dbReference type="InterPro" id="IPR036977">
    <property type="entry name" value="DNA_primase_Znf_CHC2"/>
</dbReference>
<keyword evidence="8" id="KW-0863">Zinc-finger</keyword>
<dbReference type="PANTHER" id="PTHR30313:SF2">
    <property type="entry name" value="DNA PRIMASE"/>
    <property type="match status" value="1"/>
</dbReference>
<reference evidence="15" key="1">
    <citation type="submission" date="2018-05" db="EMBL/GenBank/DDBJ databases">
        <authorList>
            <person name="Lanie J.A."/>
            <person name="Ng W.-L."/>
            <person name="Kazmierczak K.M."/>
            <person name="Andrzejewski T.M."/>
            <person name="Davidsen T.M."/>
            <person name="Wayne K.J."/>
            <person name="Tettelin H."/>
            <person name="Glass J.I."/>
            <person name="Rusch D."/>
            <person name="Podicherti R."/>
            <person name="Tsui H.-C.T."/>
            <person name="Winkler M.E."/>
        </authorList>
    </citation>
    <scope>NUCLEOTIDE SEQUENCE</scope>
</reference>
<evidence type="ECO:0000256" key="7">
    <source>
        <dbReference type="ARBA" id="ARBA00022723"/>
    </source>
</evidence>
<evidence type="ECO:0000256" key="10">
    <source>
        <dbReference type="ARBA" id="ARBA00022842"/>
    </source>
</evidence>
<evidence type="ECO:0000256" key="9">
    <source>
        <dbReference type="ARBA" id="ARBA00022833"/>
    </source>
</evidence>
<dbReference type="SMART" id="SM00400">
    <property type="entry name" value="ZnF_CHCC"/>
    <property type="match status" value="1"/>
</dbReference>
<evidence type="ECO:0000256" key="5">
    <source>
        <dbReference type="ARBA" id="ARBA00022695"/>
    </source>
</evidence>
<dbReference type="Pfam" id="PF08275">
    <property type="entry name" value="DNAG_N"/>
    <property type="match status" value="1"/>
</dbReference>
<evidence type="ECO:0000256" key="6">
    <source>
        <dbReference type="ARBA" id="ARBA00022705"/>
    </source>
</evidence>
<dbReference type="AlphaFoldDB" id="A0A381TI01"/>
<dbReference type="CDD" id="cd03364">
    <property type="entry name" value="TOPRIM_DnaG_primases"/>
    <property type="match status" value="1"/>
</dbReference>
<evidence type="ECO:0000256" key="13">
    <source>
        <dbReference type="SAM" id="Coils"/>
    </source>
</evidence>
<dbReference type="InterPro" id="IPR037068">
    <property type="entry name" value="DNA_primase_core_N_sf"/>
</dbReference>
<dbReference type="FunFam" id="3.90.580.10:FF:000001">
    <property type="entry name" value="DNA primase"/>
    <property type="match status" value="1"/>
</dbReference>
<dbReference type="InterPro" id="IPR050219">
    <property type="entry name" value="DnaG_primase"/>
</dbReference>
<dbReference type="Pfam" id="PF13155">
    <property type="entry name" value="Toprim_2"/>
    <property type="match status" value="1"/>
</dbReference>
<keyword evidence="13" id="KW-0175">Coiled coil</keyword>
<dbReference type="SUPFAM" id="SSF57783">
    <property type="entry name" value="Zinc beta-ribbon"/>
    <property type="match status" value="1"/>
</dbReference>
<dbReference type="PIRSF" id="PIRSF002811">
    <property type="entry name" value="DnaG"/>
    <property type="match status" value="1"/>
</dbReference>
<keyword evidence="6" id="KW-0235">DNA replication</keyword>
<dbReference type="PROSITE" id="PS50880">
    <property type="entry name" value="TOPRIM"/>
    <property type="match status" value="1"/>
</dbReference>
<keyword evidence="3" id="KW-0639">Primosome</keyword>
<feature type="coiled-coil region" evidence="13">
    <location>
        <begin position="540"/>
        <end position="586"/>
    </location>
</feature>
<dbReference type="InterPro" id="IPR006295">
    <property type="entry name" value="DNA_primase_DnaG"/>
</dbReference>
<dbReference type="GO" id="GO:1990077">
    <property type="term" value="C:primosome complex"/>
    <property type="evidence" value="ECO:0007669"/>
    <property type="project" value="UniProtKB-KW"/>
</dbReference>
<feature type="domain" description="Toprim" evidence="14">
    <location>
        <begin position="259"/>
        <end position="342"/>
    </location>
</feature>
<dbReference type="Pfam" id="PF01807">
    <property type="entry name" value="Zn_ribbon_DnaG"/>
    <property type="match status" value="1"/>
</dbReference>
<keyword evidence="7" id="KW-0479">Metal-binding</keyword>
<sequence length="588" mass="65045">MGLFPQAFIDDLKSQVDLVAVIQDHVPLKKAGTSFKGLCPFHSEKTPSFNVNRDRGFFHCFGCGVGGDVFKFLELSEKIGFQDAVRQLAQRFGVSIPELEGGPSNPAAAAERESLLKVHEHAERYFQEHLAGQAGTRIRQQLHDRGLNDQTIETLGLGYAPSTRGGLTKYLHQKGFPMPLLLTSGLVAERNAGAYVDRFRNRLTIPICRDSGAIIAFGGRAVDNGQQPKYVNSPETPIYVKGRTLYGLHLTKSAIQKKGYAVLVEGYFDFAQPLQAGITVVAATCGTALTLQQCKLLRRITDKVILSFDSDTAGQTAVLRSGEMLLSEGFQVNVTVLPTGEDPDTFIRASGGASYEEKLRTSEKYLEFLLDRGEAEHDINRDEGRRAFLNQMLTVAARIPDTAQRDQFADRLAHRARVMQEVVRTEIRKAAVERRPTLGERALPSQGQLRTAEKGLIWALMHKPESAQSALAELDADDIDGLASAPILKVARTLDEWPSNDLPQTLCERLDDGEATIVKEVADEPTAPAPAPECCQALKRLRYERERAAVQEEIDRLQDLSDKDSIARIDSLLQRTRELVQRLEALNT</sequence>
<evidence type="ECO:0000313" key="15">
    <source>
        <dbReference type="EMBL" id="SVA13573.1"/>
    </source>
</evidence>
<keyword evidence="12" id="KW-0804">Transcription</keyword>
<dbReference type="SMART" id="SM00493">
    <property type="entry name" value="TOPRIM"/>
    <property type="match status" value="1"/>
</dbReference>
<dbReference type="GO" id="GO:0008270">
    <property type="term" value="F:zinc ion binding"/>
    <property type="evidence" value="ECO:0007669"/>
    <property type="project" value="UniProtKB-KW"/>
</dbReference>
<proteinExistence type="inferred from homology"/>
<evidence type="ECO:0000256" key="12">
    <source>
        <dbReference type="ARBA" id="ARBA00023163"/>
    </source>
</evidence>
<dbReference type="PANTHER" id="PTHR30313">
    <property type="entry name" value="DNA PRIMASE"/>
    <property type="match status" value="1"/>
</dbReference>
<dbReference type="GO" id="GO:0003899">
    <property type="term" value="F:DNA-directed RNA polymerase activity"/>
    <property type="evidence" value="ECO:0007669"/>
    <property type="project" value="InterPro"/>
</dbReference>
<accession>A0A381TI01</accession>
<comment type="cofactor">
    <cofactor evidence="1">
        <name>Zn(2+)</name>
        <dbReference type="ChEBI" id="CHEBI:29105"/>
    </cofactor>
</comment>
<dbReference type="SUPFAM" id="SSF56731">
    <property type="entry name" value="DNA primase core"/>
    <property type="match status" value="1"/>
</dbReference>
<dbReference type="GO" id="GO:0003677">
    <property type="term" value="F:DNA binding"/>
    <property type="evidence" value="ECO:0007669"/>
    <property type="project" value="UniProtKB-KW"/>
</dbReference>